<feature type="region of interest" description="Disordered" evidence="1">
    <location>
        <begin position="120"/>
        <end position="139"/>
    </location>
</feature>
<comment type="caution">
    <text evidence="2">The sequence shown here is derived from an EMBL/GenBank/DDBJ whole genome shotgun (WGS) entry which is preliminary data.</text>
</comment>
<dbReference type="OrthoDB" id="452859at2"/>
<organism evidence="2 3">
    <name type="scientific">Planktothrix serta PCC 8927</name>
    <dbReference type="NCBI Taxonomy" id="671068"/>
    <lineage>
        <taxon>Bacteria</taxon>
        <taxon>Bacillati</taxon>
        <taxon>Cyanobacteriota</taxon>
        <taxon>Cyanophyceae</taxon>
        <taxon>Oscillatoriophycideae</taxon>
        <taxon>Oscillatoriales</taxon>
        <taxon>Microcoleaceae</taxon>
        <taxon>Planktothrix</taxon>
    </lineage>
</organism>
<dbReference type="AlphaFoldDB" id="A0A7Z9E086"/>
<name>A0A7Z9E086_9CYAN</name>
<keyword evidence="3" id="KW-1185">Reference proteome</keyword>
<dbReference type="Proteomes" id="UP000184550">
    <property type="component" value="Unassembled WGS sequence"/>
</dbReference>
<protein>
    <submittedName>
        <fullName evidence="2">Uncharacterized protein</fullName>
    </submittedName>
</protein>
<feature type="compositionally biased region" description="Polar residues" evidence="1">
    <location>
        <begin position="144"/>
        <end position="168"/>
    </location>
</feature>
<dbReference type="RefSeq" id="WP_083623519.1">
    <property type="nucleotide sequence ID" value="NZ_LR734876.1"/>
</dbReference>
<evidence type="ECO:0000313" key="3">
    <source>
        <dbReference type="Proteomes" id="UP000184550"/>
    </source>
</evidence>
<evidence type="ECO:0000256" key="1">
    <source>
        <dbReference type="SAM" id="MobiDB-lite"/>
    </source>
</evidence>
<feature type="compositionally biased region" description="Polar residues" evidence="1">
    <location>
        <begin position="409"/>
        <end position="427"/>
    </location>
</feature>
<accession>A0A7Z9E086</accession>
<feature type="compositionally biased region" description="Pro residues" evidence="1">
    <location>
        <begin position="171"/>
        <end position="181"/>
    </location>
</feature>
<feature type="region of interest" description="Disordered" evidence="1">
    <location>
        <begin position="391"/>
        <end position="427"/>
    </location>
</feature>
<dbReference type="EMBL" id="CZCU02000148">
    <property type="protein sequence ID" value="VXD21066.1"/>
    <property type="molecule type" value="Genomic_DNA"/>
</dbReference>
<reference evidence="2" key="1">
    <citation type="submission" date="2019-10" db="EMBL/GenBank/DDBJ databases">
        <authorList>
            <consortium name="Genoscope - CEA"/>
            <person name="William W."/>
        </authorList>
    </citation>
    <scope>NUCLEOTIDE SEQUENCE [LARGE SCALE GENOMIC DNA]</scope>
    <source>
        <strain evidence="2">BBR_PRJEB10992</strain>
    </source>
</reference>
<evidence type="ECO:0000313" key="2">
    <source>
        <dbReference type="EMBL" id="VXD21066.1"/>
    </source>
</evidence>
<sequence>MASWEFLVQKEGDNSWLTLESPDVEILEGRYRMVARSGYTNTSIDVRIIYQDLDAVPPVQQVQTRTLTTNSEGLMVVMPYTSLKPGNWQFSCSPQLTSGLLSTVGKRTIQLRVLPTEAEDFDQPFGDTADRADSEPQTVNITPTETTSIEVTPEPSSKVVQFPTSRFNPVSEPPQPTPPVSEAPLPEESPQPLDAVETCHDTSLHDTSLNSLHLILDQDSFVARLGQALIVFGRVELSTSTPSSPASTSTYPVLASPALQLCLRDPQTAEPLFEVIQPLPLSDFPLFFSGVVYIPFECKTRLILGEVIFSDDGAPVTTQSFNIVTQVEHLLEAIDQGFSTETDQEDFPDLSTLDLGVLELPDLMNNTKTVEPVSTVSSTSETAAILPPKIHYSASESRPSTPLDLPTFGQGSTTQQVTGSEGSSTDVEMSESISTDTPVSISPLLVGSSSELIPAPNPVEISDPITKPKPAPEVQQAFQALDLNNRFWSRLNSLAQDQEWSQWVKRANVNPLPEIPFNAATNIVKRSDQTPSEIAPSSFPEIIHAQEELEEIVVDDEPLESPSAFFPKRKTSKAIKPEIPAPNQPIPYVLPEDQQVPDPEIEVLTTEIVAGRLVKVRVRLPDGLPRIYVKVWLFDRQTRSVVDGPRWLTEFSPNGFDQIETTIDLEIPYSSLEVLFEAIAVEMQTQRESNKITIEGSVNPPPSPSLPL</sequence>
<gene>
    <name evidence="2" type="ORF">PL8927_710037</name>
</gene>
<proteinExistence type="predicted"/>
<feature type="region of interest" description="Disordered" evidence="1">
    <location>
        <begin position="144"/>
        <end position="194"/>
    </location>
</feature>